<gene>
    <name evidence="1" type="ORF">BDY19DRAFT_393837</name>
</gene>
<evidence type="ECO:0000313" key="2">
    <source>
        <dbReference type="Proteomes" id="UP001055072"/>
    </source>
</evidence>
<dbReference type="EMBL" id="MU274928">
    <property type="protein sequence ID" value="KAI0085803.1"/>
    <property type="molecule type" value="Genomic_DNA"/>
</dbReference>
<comment type="caution">
    <text evidence="1">The sequence shown here is derived from an EMBL/GenBank/DDBJ whole genome shotgun (WGS) entry which is preliminary data.</text>
</comment>
<protein>
    <submittedName>
        <fullName evidence="1">Uncharacterized protein</fullName>
    </submittedName>
</protein>
<organism evidence="1 2">
    <name type="scientific">Irpex rosettiformis</name>
    <dbReference type="NCBI Taxonomy" id="378272"/>
    <lineage>
        <taxon>Eukaryota</taxon>
        <taxon>Fungi</taxon>
        <taxon>Dikarya</taxon>
        <taxon>Basidiomycota</taxon>
        <taxon>Agaricomycotina</taxon>
        <taxon>Agaricomycetes</taxon>
        <taxon>Polyporales</taxon>
        <taxon>Irpicaceae</taxon>
        <taxon>Irpex</taxon>
    </lineage>
</organism>
<evidence type="ECO:0000313" key="1">
    <source>
        <dbReference type="EMBL" id="KAI0085803.1"/>
    </source>
</evidence>
<proteinExistence type="predicted"/>
<keyword evidence="2" id="KW-1185">Reference proteome</keyword>
<name>A0ACB8TUT9_9APHY</name>
<accession>A0ACB8TUT9</accession>
<reference evidence="1" key="1">
    <citation type="journal article" date="2021" name="Environ. Microbiol.">
        <title>Gene family expansions and transcriptome signatures uncover fungal adaptations to wood decay.</title>
        <authorList>
            <person name="Hage H."/>
            <person name="Miyauchi S."/>
            <person name="Viragh M."/>
            <person name="Drula E."/>
            <person name="Min B."/>
            <person name="Chaduli D."/>
            <person name="Navarro D."/>
            <person name="Favel A."/>
            <person name="Norest M."/>
            <person name="Lesage-Meessen L."/>
            <person name="Balint B."/>
            <person name="Merenyi Z."/>
            <person name="de Eugenio L."/>
            <person name="Morin E."/>
            <person name="Martinez A.T."/>
            <person name="Baldrian P."/>
            <person name="Stursova M."/>
            <person name="Martinez M.J."/>
            <person name="Novotny C."/>
            <person name="Magnuson J.K."/>
            <person name="Spatafora J.W."/>
            <person name="Maurice S."/>
            <person name="Pangilinan J."/>
            <person name="Andreopoulos W."/>
            <person name="LaButti K."/>
            <person name="Hundley H."/>
            <person name="Na H."/>
            <person name="Kuo A."/>
            <person name="Barry K."/>
            <person name="Lipzen A."/>
            <person name="Henrissat B."/>
            <person name="Riley R."/>
            <person name="Ahrendt S."/>
            <person name="Nagy L.G."/>
            <person name="Grigoriev I.V."/>
            <person name="Martin F."/>
            <person name="Rosso M.N."/>
        </authorList>
    </citation>
    <scope>NUCLEOTIDE SEQUENCE</scope>
    <source>
        <strain evidence="1">CBS 384.51</strain>
    </source>
</reference>
<dbReference type="Proteomes" id="UP001055072">
    <property type="component" value="Unassembled WGS sequence"/>
</dbReference>
<sequence length="204" mass="22883">MTTSYLLQRGNLVFRRVRCISKNMDKFTLKVFKLVEEWARAIFGEDMSNWEKHPQTKVLFRTDPNVLQHLNSFLAMLREEQARGSSRSDTVVPEDQLKQCATFLRIGRSCYNLGALGPCLRPTTLTLRTLDFASLLCVSISGTAPTCSDKNGENLHFIDDIECAVARLLPVISYGSPGCREVSISRIISSSFNTHSPGDMFPSD</sequence>